<dbReference type="SUPFAM" id="SSF48726">
    <property type="entry name" value="Immunoglobulin"/>
    <property type="match status" value="5"/>
</dbReference>
<proteinExistence type="predicted"/>
<dbReference type="SUPFAM" id="SSF49265">
    <property type="entry name" value="Fibronectin type III"/>
    <property type="match status" value="1"/>
</dbReference>
<dbReference type="InterPro" id="IPR007110">
    <property type="entry name" value="Ig-like_dom"/>
</dbReference>
<sequence length="798" mass="88646">MIDIFPLFPTVVTGISGLKTSLPCNITPKFEDDSPALVLWYKDKSPTPIYTLDARKIPFDQARHSSVDSLASRAHVTMISNPPGSLELDPVIDADEGAYRCRVDFRRERTRYTDSKLKVIVLPGKPIISNENGHVLRSLIGPYNEGASLVLRCEAEGGNPSPSLTWWRESVLLDDTYMQVTNDRKVINELSIGSLQRHDLMAALSCQAKNNNISQPLISTVTVDMNFRPLVVEVQADRQAFSAGHSVQLICRAIGSRPAAVISWWTEKTQFKNAKSSVSVDGNVTTSYLTFRPSSEDDGKTIYCRAENPFIADSTVQEEKILTVHYIPKVSVHIPRHLTDAVVKRGHDIFLECHVIANPSVSEIVWMFEGRELHTNKSEGIIVTNHSLALQGVDRTKKGRYTCVATNVEGKGESEPVLLRIQFPPVCKLNQQVIYGAPLNEPINIHCDVEAEPPEVTFQWSFNDSKDVEDSLTYESNLTKSIATFTPRKHYHYGTLLCWGRNEVGSQTDPCAYKVIPTGTPQKPLSCTINNRTSVALEVVCLEGYSGGLNQRFIFEVYNVALKELVANFTASHPIFSAHGLSPGTLFLISVYSFNQKGRSEIWTTKVSTLLNSSQKIPAPEKDWFGAFKPVLVLLCAVSGGLVLVILIILLGVKFRRKQKAERKSAATNNGEENREESINLKTSGEGYTPLSMLDDERCPDLIPEMRSTQDGDIFFHCDSVRWPKNAGHIPMSSSRDSEQERPRPALDSFVPQVATVHGLSQESGLRVKVLPSSPVLRRSIPGEVMELAVSEERNTEV</sequence>
<feature type="region of interest" description="Disordered" evidence="7">
    <location>
        <begin position="661"/>
        <end position="684"/>
    </location>
</feature>
<dbReference type="PANTHER" id="PTHR23278:SF19">
    <property type="entry name" value="OBSCURIN"/>
    <property type="match status" value="1"/>
</dbReference>
<feature type="domain" description="Ig-like" evidence="9">
    <location>
        <begin position="424"/>
        <end position="498"/>
    </location>
</feature>
<keyword evidence="4 8" id="KW-1133">Transmembrane helix</keyword>
<keyword evidence="5 8" id="KW-0472">Membrane</keyword>
<dbReference type="Pfam" id="PF08205">
    <property type="entry name" value="C2-set_2"/>
    <property type="match status" value="1"/>
</dbReference>
<organism evidence="10 11">
    <name type="scientific">Limulus polyphemus</name>
    <name type="common">Atlantic horseshoe crab</name>
    <dbReference type="NCBI Taxonomy" id="6850"/>
    <lineage>
        <taxon>Eukaryota</taxon>
        <taxon>Metazoa</taxon>
        <taxon>Ecdysozoa</taxon>
        <taxon>Arthropoda</taxon>
        <taxon>Chelicerata</taxon>
        <taxon>Merostomata</taxon>
        <taxon>Xiphosura</taxon>
        <taxon>Limulidae</taxon>
        <taxon>Limulus</taxon>
    </lineage>
</organism>
<evidence type="ECO:0000256" key="5">
    <source>
        <dbReference type="ARBA" id="ARBA00023136"/>
    </source>
</evidence>
<evidence type="ECO:0000313" key="11">
    <source>
        <dbReference type="RefSeq" id="XP_022251281.1"/>
    </source>
</evidence>
<dbReference type="InterPro" id="IPR013106">
    <property type="entry name" value="Ig_V-set"/>
</dbReference>
<feature type="domain" description="Ig-like" evidence="9">
    <location>
        <begin position="328"/>
        <end position="420"/>
    </location>
</feature>
<evidence type="ECO:0000256" key="6">
    <source>
        <dbReference type="ARBA" id="ARBA00023157"/>
    </source>
</evidence>
<dbReference type="GeneID" id="106467395"/>
<dbReference type="InterPro" id="IPR036179">
    <property type="entry name" value="Ig-like_dom_sf"/>
</dbReference>
<dbReference type="InterPro" id="IPR003598">
    <property type="entry name" value="Ig_sub2"/>
</dbReference>
<reference evidence="11" key="1">
    <citation type="submission" date="2025-08" db="UniProtKB">
        <authorList>
            <consortium name="RefSeq"/>
        </authorList>
    </citation>
    <scope>IDENTIFICATION</scope>
    <source>
        <tissue evidence="11">Muscle</tissue>
    </source>
</reference>
<accession>A0ABM1T5X5</accession>
<feature type="domain" description="Ig-like" evidence="9">
    <location>
        <begin position="6"/>
        <end position="118"/>
    </location>
</feature>
<protein>
    <submittedName>
        <fullName evidence="11">Hemicentin-2-like isoform X1</fullName>
    </submittedName>
</protein>
<feature type="domain" description="Ig-like" evidence="9">
    <location>
        <begin position="229"/>
        <end position="323"/>
    </location>
</feature>
<dbReference type="InterPro" id="IPR013098">
    <property type="entry name" value="Ig_I-set"/>
</dbReference>
<dbReference type="InterPro" id="IPR036116">
    <property type="entry name" value="FN3_sf"/>
</dbReference>
<evidence type="ECO:0000256" key="3">
    <source>
        <dbReference type="ARBA" id="ARBA00022737"/>
    </source>
</evidence>
<dbReference type="InterPro" id="IPR013783">
    <property type="entry name" value="Ig-like_fold"/>
</dbReference>
<dbReference type="SMART" id="SM00408">
    <property type="entry name" value="IGc2"/>
    <property type="match status" value="3"/>
</dbReference>
<evidence type="ECO:0000256" key="1">
    <source>
        <dbReference type="ARBA" id="ARBA00004167"/>
    </source>
</evidence>
<keyword evidence="10" id="KW-1185">Reference proteome</keyword>
<evidence type="ECO:0000256" key="7">
    <source>
        <dbReference type="SAM" id="MobiDB-lite"/>
    </source>
</evidence>
<evidence type="ECO:0000256" key="4">
    <source>
        <dbReference type="ARBA" id="ARBA00022989"/>
    </source>
</evidence>
<gene>
    <name evidence="11" type="primary">LOC106467395</name>
</gene>
<keyword evidence="2 8" id="KW-0812">Transmembrane</keyword>
<dbReference type="InterPro" id="IPR013162">
    <property type="entry name" value="CD80_C2-set"/>
</dbReference>
<feature type="transmembrane region" description="Helical" evidence="8">
    <location>
        <begin position="631"/>
        <end position="653"/>
    </location>
</feature>
<dbReference type="PANTHER" id="PTHR23278">
    <property type="entry name" value="SIDESTEP PROTEIN"/>
    <property type="match status" value="1"/>
</dbReference>
<dbReference type="Proteomes" id="UP000694941">
    <property type="component" value="Unplaced"/>
</dbReference>
<dbReference type="InterPro" id="IPR003599">
    <property type="entry name" value="Ig_sub"/>
</dbReference>
<evidence type="ECO:0000256" key="8">
    <source>
        <dbReference type="SAM" id="Phobius"/>
    </source>
</evidence>
<dbReference type="Pfam" id="PF07679">
    <property type="entry name" value="I-set"/>
    <property type="match status" value="1"/>
</dbReference>
<name>A0ABM1T5X5_LIMPO</name>
<dbReference type="PROSITE" id="PS50835">
    <property type="entry name" value="IG_LIKE"/>
    <property type="match status" value="5"/>
</dbReference>
<dbReference type="RefSeq" id="XP_022251281.1">
    <property type="nucleotide sequence ID" value="XM_022395573.1"/>
</dbReference>
<keyword evidence="3" id="KW-0677">Repeat</keyword>
<dbReference type="Gene3D" id="2.60.40.10">
    <property type="entry name" value="Immunoglobulins"/>
    <property type="match status" value="5"/>
</dbReference>
<evidence type="ECO:0000256" key="2">
    <source>
        <dbReference type="ARBA" id="ARBA00022692"/>
    </source>
</evidence>
<dbReference type="Pfam" id="PF07686">
    <property type="entry name" value="V-set"/>
    <property type="match status" value="1"/>
</dbReference>
<keyword evidence="6" id="KW-1015">Disulfide bond</keyword>
<dbReference type="SMART" id="SM00409">
    <property type="entry name" value="IG"/>
    <property type="match status" value="4"/>
</dbReference>
<evidence type="ECO:0000259" key="9">
    <source>
        <dbReference type="PROSITE" id="PS50835"/>
    </source>
</evidence>
<comment type="subcellular location">
    <subcellularLocation>
        <location evidence="1">Membrane</location>
        <topology evidence="1">Single-pass membrane protein</topology>
    </subcellularLocation>
</comment>
<feature type="domain" description="Ig-like" evidence="9">
    <location>
        <begin position="126"/>
        <end position="222"/>
    </location>
</feature>
<evidence type="ECO:0000313" key="10">
    <source>
        <dbReference type="Proteomes" id="UP000694941"/>
    </source>
</evidence>